<feature type="non-terminal residue" evidence="3">
    <location>
        <position position="1"/>
    </location>
</feature>
<proteinExistence type="inferred from homology"/>
<dbReference type="EMBL" id="GL433847">
    <property type="protein sequence ID" value="EFN54571.1"/>
    <property type="molecule type" value="Genomic_DNA"/>
</dbReference>
<comment type="similarity">
    <text evidence="1">Belongs to the peptidase C85 family.</text>
</comment>
<dbReference type="Gene3D" id="3.90.70.80">
    <property type="match status" value="1"/>
</dbReference>
<evidence type="ECO:0000313" key="3">
    <source>
        <dbReference type="EMBL" id="EFN54571.1"/>
    </source>
</evidence>
<dbReference type="OrthoDB" id="415023at2759"/>
<dbReference type="RefSeq" id="XP_005846673.1">
    <property type="nucleotide sequence ID" value="XM_005846611.1"/>
</dbReference>
<dbReference type="KEGG" id="cvr:CHLNCDRAFT_13137"/>
<feature type="domain" description="OTU" evidence="2">
    <location>
        <begin position="6"/>
        <end position="130"/>
    </location>
</feature>
<dbReference type="PANTHER" id="PTHR12419">
    <property type="entry name" value="OTU DOMAIN CONTAINING PROTEIN"/>
    <property type="match status" value="1"/>
</dbReference>
<dbReference type="OMA" id="CADMARS"/>
<dbReference type="Pfam" id="PF02338">
    <property type="entry name" value="OTU"/>
    <property type="match status" value="1"/>
</dbReference>
<dbReference type="GO" id="GO:0016579">
    <property type="term" value="P:protein deubiquitination"/>
    <property type="evidence" value="ECO:0007669"/>
    <property type="project" value="TreeGrafter"/>
</dbReference>
<sequence>LRLYCLVERRIKGDGNCQFRSLSDQLFRTPRLHGFVRERVCKQLATEPQRYSGFVPGGYQQYCADMARSGTWGDHVTLQAAADHFGLRIFVLASYHSSAVLWIDPQEQRSRRVLWLSFWAEVHYNSLYPE</sequence>
<accession>E1ZI46</accession>
<evidence type="ECO:0000256" key="1">
    <source>
        <dbReference type="ARBA" id="ARBA00010407"/>
    </source>
</evidence>
<dbReference type="STRING" id="554065.E1ZI46"/>
<dbReference type="InterPro" id="IPR050704">
    <property type="entry name" value="Peptidase_C85-like"/>
</dbReference>
<dbReference type="PROSITE" id="PS50802">
    <property type="entry name" value="OTU"/>
    <property type="match status" value="1"/>
</dbReference>
<dbReference type="PANTHER" id="PTHR12419:SF111">
    <property type="entry name" value="OVARIAN TUMOR DOMAIN-CONTAINING DEUBIQUITINATING ENZYME 9"/>
    <property type="match status" value="1"/>
</dbReference>
<protein>
    <recommendedName>
        <fullName evidence="2">OTU domain-containing protein</fullName>
    </recommendedName>
</protein>
<dbReference type="Proteomes" id="UP000008141">
    <property type="component" value="Unassembled WGS sequence"/>
</dbReference>
<dbReference type="GO" id="GO:0004843">
    <property type="term" value="F:cysteine-type deubiquitinase activity"/>
    <property type="evidence" value="ECO:0007669"/>
    <property type="project" value="TreeGrafter"/>
</dbReference>
<evidence type="ECO:0000313" key="4">
    <source>
        <dbReference type="Proteomes" id="UP000008141"/>
    </source>
</evidence>
<evidence type="ECO:0000259" key="2">
    <source>
        <dbReference type="PROSITE" id="PS50802"/>
    </source>
</evidence>
<feature type="non-terminal residue" evidence="3">
    <location>
        <position position="130"/>
    </location>
</feature>
<dbReference type="FunCoup" id="E1ZI46">
    <property type="interactions" value="49"/>
</dbReference>
<dbReference type="GeneID" id="17353966"/>
<name>E1ZI46_CHLVA</name>
<organism evidence="4">
    <name type="scientific">Chlorella variabilis</name>
    <name type="common">Green alga</name>
    <dbReference type="NCBI Taxonomy" id="554065"/>
    <lineage>
        <taxon>Eukaryota</taxon>
        <taxon>Viridiplantae</taxon>
        <taxon>Chlorophyta</taxon>
        <taxon>core chlorophytes</taxon>
        <taxon>Trebouxiophyceae</taxon>
        <taxon>Chlorellales</taxon>
        <taxon>Chlorellaceae</taxon>
        <taxon>Chlorella clade</taxon>
        <taxon>Chlorella</taxon>
    </lineage>
</organism>
<reference evidence="3 4" key="1">
    <citation type="journal article" date="2010" name="Plant Cell">
        <title>The Chlorella variabilis NC64A genome reveals adaptation to photosymbiosis, coevolution with viruses, and cryptic sex.</title>
        <authorList>
            <person name="Blanc G."/>
            <person name="Duncan G."/>
            <person name="Agarkova I."/>
            <person name="Borodovsky M."/>
            <person name="Gurnon J."/>
            <person name="Kuo A."/>
            <person name="Lindquist E."/>
            <person name="Lucas S."/>
            <person name="Pangilinan J."/>
            <person name="Polle J."/>
            <person name="Salamov A."/>
            <person name="Terry A."/>
            <person name="Yamada T."/>
            <person name="Dunigan D.D."/>
            <person name="Grigoriev I.V."/>
            <person name="Claverie J.M."/>
            <person name="Van Etten J.L."/>
        </authorList>
    </citation>
    <scope>NUCLEOTIDE SEQUENCE [LARGE SCALE GENOMIC DNA]</scope>
    <source>
        <strain evidence="3 4">NC64A</strain>
    </source>
</reference>
<dbReference type="eggNOG" id="KOG2605">
    <property type="taxonomic scope" value="Eukaryota"/>
</dbReference>
<dbReference type="InParanoid" id="E1ZI46"/>
<gene>
    <name evidence="3" type="ORF">CHLNCDRAFT_13137</name>
</gene>
<keyword evidence="4" id="KW-1185">Reference proteome</keyword>
<dbReference type="SUPFAM" id="SSF54001">
    <property type="entry name" value="Cysteine proteinases"/>
    <property type="match status" value="1"/>
</dbReference>
<dbReference type="InterPro" id="IPR003323">
    <property type="entry name" value="OTU_dom"/>
</dbReference>
<dbReference type="CDD" id="cd22751">
    <property type="entry name" value="OTU_plant_OTU9-like"/>
    <property type="match status" value="1"/>
</dbReference>
<dbReference type="AlphaFoldDB" id="E1ZI46"/>
<dbReference type="InterPro" id="IPR038765">
    <property type="entry name" value="Papain-like_cys_pep_sf"/>
</dbReference>